<proteinExistence type="predicted"/>
<dbReference type="EMBL" id="BJLQ01000027">
    <property type="protein sequence ID" value="GEA85138.1"/>
    <property type="molecule type" value="Genomic_DNA"/>
</dbReference>
<dbReference type="RefSeq" id="WP_141371184.1">
    <property type="nucleotide sequence ID" value="NZ_BJLQ01000027.1"/>
</dbReference>
<dbReference type="InterPro" id="IPR036249">
    <property type="entry name" value="Thioredoxin-like_sf"/>
</dbReference>
<dbReference type="AlphaFoldDB" id="A0A4Y3KQH3"/>
<dbReference type="Gene3D" id="3.40.30.10">
    <property type="entry name" value="Glutaredoxin"/>
    <property type="match status" value="1"/>
</dbReference>
<organism evidence="2 3">
    <name type="scientific">Cellulomonas gelida</name>
    <dbReference type="NCBI Taxonomy" id="1712"/>
    <lineage>
        <taxon>Bacteria</taxon>
        <taxon>Bacillati</taxon>
        <taxon>Actinomycetota</taxon>
        <taxon>Actinomycetes</taxon>
        <taxon>Micrococcales</taxon>
        <taxon>Cellulomonadaceae</taxon>
        <taxon>Cellulomonas</taxon>
    </lineage>
</organism>
<dbReference type="PROSITE" id="PS51352">
    <property type="entry name" value="THIOREDOXIN_2"/>
    <property type="match status" value="1"/>
</dbReference>
<dbReference type="InterPro" id="IPR013766">
    <property type="entry name" value="Thioredoxin_domain"/>
</dbReference>
<dbReference type="OrthoDB" id="128449at2"/>
<sequence length="195" mass="20427">MTYLAATVVLLAAVVLLQLWVTLDQSRRIEALRAGIDRLEARFDAGPGSAGLAGMHPVGLPVAEFDAVTVDGEVLTREDLTGWTLVAAVSPNCPPCQERLPEFLSAAALVPGGRAQVLALVMDDGGLPPALVAQLQDVARVVAIRPDSAVFRALGLQYLPTFQWVSPDRVVELAGPTVDLGVVAHLLTPPVGAPT</sequence>
<feature type="domain" description="Thioredoxin" evidence="1">
    <location>
        <begin position="56"/>
        <end position="195"/>
    </location>
</feature>
<keyword evidence="3" id="KW-1185">Reference proteome</keyword>
<protein>
    <recommendedName>
        <fullName evidence="1">Thioredoxin domain-containing protein</fullName>
    </recommendedName>
</protein>
<comment type="caution">
    <text evidence="2">The sequence shown here is derived from an EMBL/GenBank/DDBJ whole genome shotgun (WGS) entry which is preliminary data.</text>
</comment>
<dbReference type="Proteomes" id="UP000320461">
    <property type="component" value="Unassembled WGS sequence"/>
</dbReference>
<evidence type="ECO:0000259" key="1">
    <source>
        <dbReference type="PROSITE" id="PS51352"/>
    </source>
</evidence>
<dbReference type="SUPFAM" id="SSF52833">
    <property type="entry name" value="Thioredoxin-like"/>
    <property type="match status" value="1"/>
</dbReference>
<name>A0A4Y3KQH3_9CELL</name>
<gene>
    <name evidence="2" type="ORF">CGE01nite_23890</name>
</gene>
<evidence type="ECO:0000313" key="3">
    <source>
        <dbReference type="Proteomes" id="UP000320461"/>
    </source>
</evidence>
<reference evidence="2 3" key="1">
    <citation type="submission" date="2019-06" db="EMBL/GenBank/DDBJ databases">
        <title>Whole genome shotgun sequence of Cellulomonas gelida NBRC 3748.</title>
        <authorList>
            <person name="Hosoyama A."/>
            <person name="Uohara A."/>
            <person name="Ohji S."/>
            <person name="Ichikawa N."/>
        </authorList>
    </citation>
    <scope>NUCLEOTIDE SEQUENCE [LARGE SCALE GENOMIC DNA]</scope>
    <source>
        <strain evidence="2 3">NBRC 3748</strain>
    </source>
</reference>
<accession>A0A4Y3KQH3</accession>
<evidence type="ECO:0000313" key="2">
    <source>
        <dbReference type="EMBL" id="GEA85138.1"/>
    </source>
</evidence>